<dbReference type="InterPro" id="IPR038476">
    <property type="entry name" value="UvrC_RNase_H_dom_sf"/>
</dbReference>
<dbReference type="SUPFAM" id="SSF47781">
    <property type="entry name" value="RuvA domain 2-like"/>
    <property type="match status" value="1"/>
</dbReference>
<dbReference type="SUPFAM" id="SSF46600">
    <property type="entry name" value="C-terminal UvrC-binding domain of UvrB"/>
    <property type="match status" value="1"/>
</dbReference>
<feature type="domain" description="UVR" evidence="9">
    <location>
        <begin position="222"/>
        <end position="257"/>
    </location>
</feature>
<keyword evidence="6 7" id="KW-0742">SOS response</keyword>
<dbReference type="HAMAP" id="MF_00203">
    <property type="entry name" value="UvrC"/>
    <property type="match status" value="1"/>
</dbReference>
<dbReference type="InterPro" id="IPR004791">
    <property type="entry name" value="UvrC"/>
</dbReference>
<keyword evidence="2 7" id="KW-0227">DNA damage</keyword>
<dbReference type="InterPro" id="IPR050066">
    <property type="entry name" value="UvrABC_protein_C"/>
</dbReference>
<dbReference type="SUPFAM" id="SSF82771">
    <property type="entry name" value="GIY-YIG endonuclease"/>
    <property type="match status" value="1"/>
</dbReference>
<accession>A0ABV6CC72</accession>
<dbReference type="Pfam" id="PF14520">
    <property type="entry name" value="HHH_5"/>
    <property type="match status" value="1"/>
</dbReference>
<dbReference type="PROSITE" id="PS50151">
    <property type="entry name" value="UVR"/>
    <property type="match status" value="1"/>
</dbReference>
<evidence type="ECO:0000256" key="1">
    <source>
        <dbReference type="ARBA" id="ARBA00022490"/>
    </source>
</evidence>
<dbReference type="PROSITE" id="PS50164">
    <property type="entry name" value="GIY_YIG"/>
    <property type="match status" value="1"/>
</dbReference>
<comment type="subunit">
    <text evidence="7">Interacts with UvrB in an incision complex.</text>
</comment>
<dbReference type="RefSeq" id="WP_385877005.1">
    <property type="nucleotide sequence ID" value="NZ_JBHLXE010000084.1"/>
</dbReference>
<evidence type="ECO:0000256" key="2">
    <source>
        <dbReference type="ARBA" id="ARBA00022763"/>
    </source>
</evidence>
<dbReference type="Gene3D" id="3.40.1440.10">
    <property type="entry name" value="GIY-YIG endonuclease"/>
    <property type="match status" value="1"/>
</dbReference>
<comment type="caution">
    <text evidence="12">The sequence shown here is derived from an EMBL/GenBank/DDBJ whole genome shotgun (WGS) entry which is preliminary data.</text>
</comment>
<dbReference type="PROSITE" id="PS50165">
    <property type="entry name" value="UVRC"/>
    <property type="match status" value="1"/>
</dbReference>
<sequence length="628" mass="71211">MPEQHIKIDDALIIESEESQTPFNPISFLKNLTSQPGVYRMYDDKRTVIYVGKAKDLKKRLSSYFRKQLNSIKTESLVKQICYIDVTITHSETEALLLEHNYIKRYQPRYNVLLRDDKSYPYLFLSDEKHPRITMYRGAQKAKGSYFGPYPNAYAVRESLAIIQKLFPIRQCENQVYRNRSRPCLQYQIGRCLAPCVAGYISDESYHTQVNLIKLFLSGKNNQVLDTLVNNMQQASDALDFESAAYYRDQIQAVRNVTEQQFVSNQDNDIDAIGYDFQSGVACLHVLFIRQGKVLGSRSYFPNIPKDTELKEVVQTFIGQFYLQRNDNRDIPSLILIDFSLGETQLISESLSTLAGRKIELLNKVRGDRKRYLELASTNAKTALSAKLVQKSTIAQRFASLAQVLGLSEINRMECFDISHLQGEQTIASCVVFDRNGPLKSSYRRYNIEGITPGDDYAAMHQVLTKRYDKTIDDENIPDVILIDGGKGQLGQAKRLFSELKVTWDISKPILLGVAKGAERRAGLETLFLEPEGDGFSLPSDSLALHLIQHIRDESHNHAISGHRKKRSKDKGTSSLELIPGVGPKRRQNLLKYMGGLQGIKNSTPEELAKVPGISLELAENILNFMKS</sequence>
<evidence type="ECO:0000256" key="6">
    <source>
        <dbReference type="ARBA" id="ARBA00023236"/>
    </source>
</evidence>
<evidence type="ECO:0000256" key="7">
    <source>
        <dbReference type="HAMAP-Rule" id="MF_00203"/>
    </source>
</evidence>
<name>A0ABV6CC72_9GAMM</name>
<keyword evidence="5 7" id="KW-0234">DNA repair</keyword>
<evidence type="ECO:0000259" key="11">
    <source>
        <dbReference type="PROSITE" id="PS50165"/>
    </source>
</evidence>
<comment type="subcellular location">
    <subcellularLocation>
        <location evidence="7">Cytoplasm</location>
    </subcellularLocation>
</comment>
<dbReference type="InterPro" id="IPR035901">
    <property type="entry name" value="GIY-YIG_endonuc_sf"/>
</dbReference>
<reference evidence="12 13" key="1">
    <citation type="submission" date="2024-09" db="EMBL/GenBank/DDBJ databases">
        <authorList>
            <person name="Sun Q."/>
            <person name="Mori K."/>
        </authorList>
    </citation>
    <scope>NUCLEOTIDE SEQUENCE [LARGE SCALE GENOMIC DNA]</scope>
    <source>
        <strain evidence="12 13">CCM 8545</strain>
    </source>
</reference>
<dbReference type="Gene3D" id="3.30.420.340">
    <property type="entry name" value="UvrC, RNAse H endonuclease domain"/>
    <property type="match status" value="1"/>
</dbReference>
<dbReference type="Pfam" id="PF08459">
    <property type="entry name" value="UvrC_RNaseH_dom"/>
    <property type="match status" value="1"/>
</dbReference>
<dbReference type="InterPro" id="IPR047296">
    <property type="entry name" value="GIY-YIG_UvrC_Cho"/>
</dbReference>
<dbReference type="PANTHER" id="PTHR30562:SF1">
    <property type="entry name" value="UVRABC SYSTEM PROTEIN C"/>
    <property type="match status" value="1"/>
</dbReference>
<keyword evidence="3 7" id="KW-0228">DNA excision</keyword>
<feature type="domain" description="UvrC family homology region profile" evidence="11">
    <location>
        <begin position="273"/>
        <end position="497"/>
    </location>
</feature>
<dbReference type="NCBIfam" id="NF001824">
    <property type="entry name" value="PRK00558.1-5"/>
    <property type="match status" value="1"/>
</dbReference>
<dbReference type="CDD" id="cd10434">
    <property type="entry name" value="GIY-YIG_UvrC_Cho"/>
    <property type="match status" value="1"/>
</dbReference>
<dbReference type="PANTHER" id="PTHR30562">
    <property type="entry name" value="UVRC/OXIDOREDUCTASE"/>
    <property type="match status" value="1"/>
</dbReference>
<feature type="region of interest" description="Disordered" evidence="8">
    <location>
        <begin position="556"/>
        <end position="579"/>
    </location>
</feature>
<keyword evidence="4 7" id="KW-0267">Excision nuclease</keyword>
<dbReference type="InterPro" id="IPR036876">
    <property type="entry name" value="UVR_dom_sf"/>
</dbReference>
<evidence type="ECO:0000256" key="4">
    <source>
        <dbReference type="ARBA" id="ARBA00022881"/>
    </source>
</evidence>
<evidence type="ECO:0000256" key="3">
    <source>
        <dbReference type="ARBA" id="ARBA00022769"/>
    </source>
</evidence>
<evidence type="ECO:0000256" key="5">
    <source>
        <dbReference type="ARBA" id="ARBA00023204"/>
    </source>
</evidence>
<dbReference type="InterPro" id="IPR001943">
    <property type="entry name" value="UVR_dom"/>
</dbReference>
<evidence type="ECO:0000259" key="10">
    <source>
        <dbReference type="PROSITE" id="PS50164"/>
    </source>
</evidence>
<evidence type="ECO:0000259" key="9">
    <source>
        <dbReference type="PROSITE" id="PS50151"/>
    </source>
</evidence>
<evidence type="ECO:0000313" key="13">
    <source>
        <dbReference type="Proteomes" id="UP001589758"/>
    </source>
</evidence>
<comment type="function">
    <text evidence="7">The UvrABC repair system catalyzes the recognition and processing of DNA lesions. UvrC both incises the 5' and 3' sides of the lesion. The N-terminal half is responsible for the 3' incision and the C-terminal half is responsible for the 5' incision.</text>
</comment>
<organism evidence="12 13">
    <name type="scientific">Thorsellia kenyensis</name>
    <dbReference type="NCBI Taxonomy" id="1549888"/>
    <lineage>
        <taxon>Bacteria</taxon>
        <taxon>Pseudomonadati</taxon>
        <taxon>Pseudomonadota</taxon>
        <taxon>Gammaproteobacteria</taxon>
        <taxon>Enterobacterales</taxon>
        <taxon>Thorselliaceae</taxon>
        <taxon>Thorsellia</taxon>
    </lineage>
</organism>
<dbReference type="NCBIfam" id="TIGR00194">
    <property type="entry name" value="uvrC"/>
    <property type="match status" value="1"/>
</dbReference>
<dbReference type="Pfam" id="PF02151">
    <property type="entry name" value="UVR"/>
    <property type="match status" value="1"/>
</dbReference>
<evidence type="ECO:0000256" key="8">
    <source>
        <dbReference type="SAM" id="MobiDB-lite"/>
    </source>
</evidence>
<keyword evidence="13" id="KW-1185">Reference proteome</keyword>
<dbReference type="InterPro" id="IPR000305">
    <property type="entry name" value="GIY-YIG_endonuc"/>
</dbReference>
<keyword evidence="1 7" id="KW-0963">Cytoplasm</keyword>
<comment type="similarity">
    <text evidence="7">Belongs to the UvrC family.</text>
</comment>
<dbReference type="InterPro" id="IPR001162">
    <property type="entry name" value="UvrC_RNase_H_dom"/>
</dbReference>
<dbReference type="SMART" id="SM00465">
    <property type="entry name" value="GIYc"/>
    <property type="match status" value="1"/>
</dbReference>
<dbReference type="Proteomes" id="UP001589758">
    <property type="component" value="Unassembled WGS sequence"/>
</dbReference>
<dbReference type="EMBL" id="JBHLXE010000084">
    <property type="protein sequence ID" value="MFC0179896.1"/>
    <property type="molecule type" value="Genomic_DNA"/>
</dbReference>
<evidence type="ECO:0000313" key="12">
    <source>
        <dbReference type="EMBL" id="MFC0179896.1"/>
    </source>
</evidence>
<dbReference type="InterPro" id="IPR010994">
    <property type="entry name" value="RuvA_2-like"/>
</dbReference>
<dbReference type="Pfam" id="PF01541">
    <property type="entry name" value="GIY-YIG"/>
    <property type="match status" value="1"/>
</dbReference>
<dbReference type="SMART" id="SM00278">
    <property type="entry name" value="HhH1"/>
    <property type="match status" value="2"/>
</dbReference>
<dbReference type="Gene3D" id="1.10.150.20">
    <property type="entry name" value="5' to 3' exonuclease, C-terminal subdomain"/>
    <property type="match status" value="1"/>
</dbReference>
<dbReference type="Pfam" id="PF22920">
    <property type="entry name" value="UvrC_RNaseH"/>
    <property type="match status" value="1"/>
</dbReference>
<protein>
    <recommendedName>
        <fullName evidence="7">UvrABC system protein C</fullName>
        <shortName evidence="7">Protein UvrC</shortName>
    </recommendedName>
    <alternativeName>
        <fullName evidence="7">Excinuclease ABC subunit C</fullName>
    </alternativeName>
</protein>
<proteinExistence type="inferred from homology"/>
<gene>
    <name evidence="7 12" type="primary">uvrC</name>
    <name evidence="12" type="ORF">ACFFIT_07320</name>
</gene>
<dbReference type="InterPro" id="IPR003583">
    <property type="entry name" value="Hlx-hairpin-Hlx_DNA-bd_motif"/>
</dbReference>
<feature type="domain" description="GIY-YIG" evidence="10">
    <location>
        <begin position="34"/>
        <end position="112"/>
    </location>
</feature>
<dbReference type="Gene3D" id="4.10.860.10">
    <property type="entry name" value="UVR domain"/>
    <property type="match status" value="1"/>
</dbReference>